<dbReference type="Proteomes" id="UP000823941">
    <property type="component" value="Chromosome 9"/>
</dbReference>
<dbReference type="PANTHER" id="PTHR14699">
    <property type="entry name" value="STI2 PROTEIN-RELATED"/>
    <property type="match status" value="1"/>
</dbReference>
<feature type="domain" description="Tetratricopeptide repeat protein 21A/21B C-terminal ARM" evidence="7">
    <location>
        <begin position="1215"/>
        <end position="1405"/>
    </location>
</feature>
<evidence type="ECO:0000256" key="2">
    <source>
        <dbReference type="ARBA" id="ARBA00022737"/>
    </source>
</evidence>
<evidence type="ECO:0008006" key="12">
    <source>
        <dbReference type="Google" id="ProtNLM"/>
    </source>
</evidence>
<keyword evidence="2" id="KW-0677">Repeat</keyword>
<evidence type="ECO:0000259" key="7">
    <source>
        <dbReference type="Pfam" id="PF25063"/>
    </source>
</evidence>
<reference evidence="10 11" key="1">
    <citation type="submission" date="2021-06" db="EMBL/GenBank/DDBJ databases">
        <title>A haploid diamondback moth (Plutella xylostella L.) genome assembly resolves 31 chromosomes and identifies a diamide resistance mutation.</title>
        <authorList>
            <person name="Ward C.M."/>
            <person name="Perry K.D."/>
            <person name="Baker G."/>
            <person name="Powis K."/>
            <person name="Heckel D.G."/>
            <person name="Baxter S.W."/>
        </authorList>
    </citation>
    <scope>NUCLEOTIDE SEQUENCE [LARGE SCALE GENOMIC DNA]</scope>
    <source>
        <strain evidence="10 11">LV</strain>
        <tissue evidence="10">Single pupa</tissue>
    </source>
</reference>
<comment type="caution">
    <text evidence="10">The sequence shown here is derived from an EMBL/GenBank/DDBJ whole genome shotgun (WGS) entry which is preliminary data.</text>
</comment>
<evidence type="ECO:0000313" key="10">
    <source>
        <dbReference type="EMBL" id="KAG7308045.1"/>
    </source>
</evidence>
<evidence type="ECO:0000259" key="5">
    <source>
        <dbReference type="Pfam" id="PF25060"/>
    </source>
</evidence>
<dbReference type="Pfam" id="PF25064">
    <property type="entry name" value="ARM_TT21_5th"/>
    <property type="match status" value="1"/>
</dbReference>
<dbReference type="InterPro" id="IPR056834">
    <property type="entry name" value="ARM_TT21_C"/>
</dbReference>
<dbReference type="InterPro" id="IPR011990">
    <property type="entry name" value="TPR-like_helical_dom_sf"/>
</dbReference>
<feature type="domain" description="Tetratricopeptide repeat protein 21A/21B fifth ARM repeats" evidence="8">
    <location>
        <begin position="956"/>
        <end position="1071"/>
    </location>
</feature>
<keyword evidence="3 4" id="KW-0802">TPR repeat</keyword>
<feature type="domain" description="Tetratricopeptide repeat protein 21A/21B N-terminal ARM repeat" evidence="6">
    <location>
        <begin position="10"/>
        <end position="232"/>
    </location>
</feature>
<dbReference type="Pfam" id="PF25062">
    <property type="entry name" value="ARM_TT21_N"/>
    <property type="match status" value="1"/>
</dbReference>
<feature type="domain" description="Tetratricopeptide repeat protein 21A/21B fourth ARM" evidence="9">
    <location>
        <begin position="760"/>
        <end position="915"/>
    </location>
</feature>
<feature type="repeat" description="TPR" evidence="4">
    <location>
        <begin position="758"/>
        <end position="791"/>
    </location>
</feature>
<evidence type="ECO:0000313" key="11">
    <source>
        <dbReference type="Proteomes" id="UP000823941"/>
    </source>
</evidence>
<dbReference type="InterPro" id="IPR019734">
    <property type="entry name" value="TPR_rpt"/>
</dbReference>
<gene>
    <name evidence="10" type="ORF">JYU34_006685</name>
</gene>
<dbReference type="PANTHER" id="PTHR14699:SF0">
    <property type="entry name" value="TETRATRICOPEPTIDE REPEAT PROTEIN 21 HOMOLOG"/>
    <property type="match status" value="1"/>
</dbReference>
<protein>
    <recommendedName>
        <fullName evidence="12">Tetratricopeptide repeat protein 21B</fullName>
    </recommendedName>
</protein>
<evidence type="ECO:0000259" key="9">
    <source>
        <dbReference type="Pfam" id="PF25068"/>
    </source>
</evidence>
<sequence length="1410" mass="157160">MDTAWHRCNIHYYLREKYYGKVKKVSKHVASQLTNNSDFLFYHGIAQILQGQVQQGINELTPLQSDPDLLLAVLIALIYGHKTLATLERDTLHSLEIKLKEERKQGTARSYYYAGLFLSLSGKYEKASEYINKSLKRDSNNVDTIILKGYNDMYLCGGEMQVSVLDCLELALNKSNKHPEGLLGLAKYKYFAKDHTASNLTLDRLIVSDPGQVVPLVEKLKNEFAMQKWDAVYDTLERVFLQEPDNIEALKIRIYLALCKNSDYIEAADQLNRFFTVMENEETYNGYQFYTTAQIYSKTCCKSSSVLSQAYRFAQYASEMYPQNVEYLSEVGYQCILQGKTKDALGFFKAASKLDSNSIIALCGLTLCQMSESGATEQAAQQIELLFEMQGSDKLPLLYLLSAKLNEKSSAKAVTFLNTASETKIANAKKSPFSLSYIKNLDPDFMLDVYKEYKKHLPKKPSVIVGYLIYTQETNHASVNNCLKILDTVCEACPGLIAGLYELAKLKFLFGLSSEAQKLAQQIGELDNTHAGSQILLAQIYIQQQAFTKAAQCLEMCLSYNFKVRDSAIYHFLNGVILKSANQHKEALASFTTALSIVNNKNANVSRVFDSDLNIIDKATLYVQIIEIQSGLGQFSEAGITMQDAIKDLSFTSEEGRLALAKAELALKKDDVDKAIDILNEIKPGQPYYFQAHTKMAHIYLKEKKDKAMFTTCFKDVVSNHPMADAHTMMGDAYMSIHEPQQAAECYSAAAAASPRDVSLVKKLGAALVKMHEYDRAIQHYEQAVKGVGDEELMFEFLGVLIKLKQYDKADATISEELNQPQNKEKDMNTLKRRVKFLDTQAKVRELKNPTAGNTTLILTEAKDIQTAIVKRIEIDARGDLQEEKRLLASLLCSLAKAKSAKEPAVAANLYSEALVQCPRDPDTLLALAKLYAQMNNQEKCSATCAALLSAQPEHEAAAVMMADLAFRKVDLETAHRHLQQILSVRPCSYSALAQHVQVQWRRGARAEAEAALDAARAAAGDKLDAGYYYCLGLLSSYSGKPNAALRQLNQCRRDAVWGAAAARAMVLLCLSQDPPEARAEGYGADDGDTRALALRTAEKLLSEVPTSSRRSLQALLLAASRQKPQAERVLHEFLPLLGEDAHQDDPYLVLAIANAYEGKRRSLLALLLAASRQKPPAERVLHEFLPLLGEDAHQDDPYLLLAIANARQGEVSVALLALLLAASRQKPQAECVLHEFLPLLGEDAHQDDPYLLLAVANAYNVLKQPTRAKNILKRTISSIPWTPENADGLERCWLEVADSQVSAGRADAARELLTKILNHNRSSAPAYQLLGFLAEKEQNYKSAAQNFDNAWRFTGKTNLAVGYKLAHAYLKLKKYPECIVVSTHILKTHPDYPKIRKEILEKAKTNLRT</sequence>
<dbReference type="InterPro" id="IPR056835">
    <property type="entry name" value="ARM_TT21_5th"/>
</dbReference>
<organism evidence="10 11">
    <name type="scientific">Plutella xylostella</name>
    <name type="common">Diamondback moth</name>
    <name type="synonym">Plutella maculipennis</name>
    <dbReference type="NCBI Taxonomy" id="51655"/>
    <lineage>
        <taxon>Eukaryota</taxon>
        <taxon>Metazoa</taxon>
        <taxon>Ecdysozoa</taxon>
        <taxon>Arthropoda</taxon>
        <taxon>Hexapoda</taxon>
        <taxon>Insecta</taxon>
        <taxon>Pterygota</taxon>
        <taxon>Neoptera</taxon>
        <taxon>Endopterygota</taxon>
        <taxon>Lepidoptera</taxon>
        <taxon>Glossata</taxon>
        <taxon>Ditrysia</taxon>
        <taxon>Yponomeutoidea</taxon>
        <taxon>Plutellidae</taxon>
        <taxon>Plutella</taxon>
    </lineage>
</organism>
<dbReference type="InterPro" id="IPR040364">
    <property type="entry name" value="TTC21A/TTC21B"/>
</dbReference>
<evidence type="ECO:0000256" key="4">
    <source>
        <dbReference type="PROSITE-ProRule" id="PRU00339"/>
    </source>
</evidence>
<feature type="repeat" description="TPR" evidence="4">
    <location>
        <begin position="108"/>
        <end position="141"/>
    </location>
</feature>
<dbReference type="Gene3D" id="1.25.40.10">
    <property type="entry name" value="Tetratricopeptide repeat domain"/>
    <property type="match status" value="6"/>
</dbReference>
<dbReference type="Pfam" id="PF25063">
    <property type="entry name" value="ARM_TT21_C"/>
    <property type="match status" value="1"/>
</dbReference>
<evidence type="ECO:0000259" key="8">
    <source>
        <dbReference type="Pfam" id="PF25064"/>
    </source>
</evidence>
<evidence type="ECO:0000256" key="3">
    <source>
        <dbReference type="ARBA" id="ARBA00022803"/>
    </source>
</evidence>
<dbReference type="InterPro" id="IPR056832">
    <property type="entry name" value="ARM_TT21_2nd"/>
</dbReference>
<evidence type="ECO:0000259" key="6">
    <source>
        <dbReference type="Pfam" id="PF25062"/>
    </source>
</evidence>
<dbReference type="Pfam" id="PF25058">
    <property type="entry name" value="ARM_TT21"/>
    <property type="match status" value="1"/>
</dbReference>
<dbReference type="SMART" id="SM00028">
    <property type="entry name" value="TPR"/>
    <property type="match status" value="10"/>
</dbReference>
<comment type="similarity">
    <text evidence="1">Belongs to the TTC21 family.</text>
</comment>
<evidence type="ECO:0000256" key="1">
    <source>
        <dbReference type="ARBA" id="ARBA00010935"/>
    </source>
</evidence>
<dbReference type="SUPFAM" id="SSF48452">
    <property type="entry name" value="TPR-like"/>
    <property type="match status" value="6"/>
</dbReference>
<dbReference type="PROSITE" id="PS50005">
    <property type="entry name" value="TPR"/>
    <property type="match status" value="3"/>
</dbReference>
<keyword evidence="11" id="KW-1185">Reference proteome</keyword>
<accession>A0ABQ7QSL7</accession>
<name>A0ABQ7QSL7_PLUXY</name>
<feature type="repeat" description="TPR" evidence="4">
    <location>
        <begin position="724"/>
        <end position="757"/>
    </location>
</feature>
<dbReference type="InterPro" id="IPR056836">
    <property type="entry name" value="ARM_TT21_4th"/>
</dbReference>
<dbReference type="Pfam" id="PF25060">
    <property type="entry name" value="ARM_TT21_2nd"/>
    <property type="match status" value="1"/>
</dbReference>
<dbReference type="InterPro" id="IPR056833">
    <property type="entry name" value="ARM_TT21_N"/>
</dbReference>
<dbReference type="EMBL" id="JAHIBW010000009">
    <property type="protein sequence ID" value="KAG7308045.1"/>
    <property type="molecule type" value="Genomic_DNA"/>
</dbReference>
<proteinExistence type="inferred from homology"/>
<feature type="domain" description="Tetratricopeptide repeat protein 21A/21B second ARM" evidence="5">
    <location>
        <begin position="270"/>
        <end position="545"/>
    </location>
</feature>
<dbReference type="Pfam" id="PF25068">
    <property type="entry name" value="ARM_TT21_4th"/>
    <property type="match status" value="1"/>
</dbReference>